<evidence type="ECO:0000256" key="3">
    <source>
        <dbReference type="ARBA" id="ARBA00023150"/>
    </source>
</evidence>
<proteinExistence type="inferred from homology"/>
<dbReference type="Gene3D" id="3.40.640.10">
    <property type="entry name" value="Type I PLP-dependent aspartate aminotransferase-like (Major domain)"/>
    <property type="match status" value="1"/>
</dbReference>
<dbReference type="STRING" id="1890364.A0A2P6ND78"/>
<dbReference type="EMBL" id="MDYQ01000114">
    <property type="protein sequence ID" value="PRP81901.1"/>
    <property type="molecule type" value="Genomic_DNA"/>
</dbReference>
<name>A0A2P6ND78_9EUKA</name>
<dbReference type="GO" id="GO:0030170">
    <property type="term" value="F:pyridoxal phosphate binding"/>
    <property type="evidence" value="ECO:0007669"/>
    <property type="project" value="UniProtKB-UniRule"/>
</dbReference>
<evidence type="ECO:0000256" key="1">
    <source>
        <dbReference type="ARBA" id="ARBA00022679"/>
    </source>
</evidence>
<dbReference type="Pfam" id="PF00266">
    <property type="entry name" value="Aminotran_5"/>
    <property type="match status" value="1"/>
</dbReference>
<dbReference type="SUPFAM" id="SSF141673">
    <property type="entry name" value="MOSC N-terminal domain-like"/>
    <property type="match status" value="1"/>
</dbReference>
<dbReference type="OrthoDB" id="10264306at2759"/>
<comment type="catalytic activity">
    <reaction evidence="4">
        <text>Mo-molybdopterin + L-cysteine + AH2 = thio-Mo-molybdopterin + L-alanine + A + H2O</text>
        <dbReference type="Rhea" id="RHEA:42636"/>
        <dbReference type="ChEBI" id="CHEBI:13193"/>
        <dbReference type="ChEBI" id="CHEBI:15377"/>
        <dbReference type="ChEBI" id="CHEBI:17499"/>
        <dbReference type="ChEBI" id="CHEBI:35235"/>
        <dbReference type="ChEBI" id="CHEBI:57972"/>
        <dbReference type="ChEBI" id="CHEBI:71302"/>
        <dbReference type="ChEBI" id="CHEBI:82685"/>
        <dbReference type="EC" id="2.8.1.9"/>
    </reaction>
</comment>
<gene>
    <name evidence="6" type="ORF">PROFUN_10609</name>
</gene>
<dbReference type="GO" id="GO:0006777">
    <property type="term" value="P:Mo-molybdopterin cofactor biosynthetic process"/>
    <property type="evidence" value="ECO:0007669"/>
    <property type="project" value="UniProtKB-UniRule"/>
</dbReference>
<evidence type="ECO:0000256" key="4">
    <source>
        <dbReference type="HAMAP-Rule" id="MF_03050"/>
    </source>
</evidence>
<comment type="similarity">
    <text evidence="4">Belongs to the class-V pyridoxal-phosphate-dependent aminotransferase family. MOCOS subfamily.</text>
</comment>
<dbReference type="GO" id="GO:0016829">
    <property type="term" value="F:lyase activity"/>
    <property type="evidence" value="ECO:0007669"/>
    <property type="project" value="UniProtKB-UniRule"/>
</dbReference>
<dbReference type="PROSITE" id="PS51340">
    <property type="entry name" value="MOSC"/>
    <property type="match status" value="1"/>
</dbReference>
<comment type="function">
    <text evidence="4">Sulfurates the molybdenum cofactor. Sulfation of molybdenum is essential for xanthine dehydrogenase (XDH) and aldehyde oxidase (ADO) enzymes in which molybdenum cofactor is liganded by 1 oxygen and 1 sulfur atom in active form.</text>
</comment>
<dbReference type="InterPro" id="IPR015421">
    <property type="entry name" value="PyrdxlP-dep_Trfase_major"/>
</dbReference>
<dbReference type="AlphaFoldDB" id="A0A2P6ND78"/>
<dbReference type="Pfam" id="PF03473">
    <property type="entry name" value="MOSC"/>
    <property type="match status" value="1"/>
</dbReference>
<dbReference type="InterPro" id="IPR015424">
    <property type="entry name" value="PyrdxlP-dep_Trfase"/>
</dbReference>
<dbReference type="InterPro" id="IPR000192">
    <property type="entry name" value="Aminotrans_V_dom"/>
</dbReference>
<dbReference type="InterPro" id="IPR005302">
    <property type="entry name" value="MoCF_Sase_C"/>
</dbReference>
<reference evidence="6 7" key="1">
    <citation type="journal article" date="2018" name="Genome Biol. Evol.">
        <title>Multiple Roots of Fruiting Body Formation in Amoebozoa.</title>
        <authorList>
            <person name="Hillmann F."/>
            <person name="Forbes G."/>
            <person name="Novohradska S."/>
            <person name="Ferling I."/>
            <person name="Riege K."/>
            <person name="Groth M."/>
            <person name="Westermann M."/>
            <person name="Marz M."/>
            <person name="Spaller T."/>
            <person name="Winckler T."/>
            <person name="Schaap P."/>
            <person name="Glockner G."/>
        </authorList>
    </citation>
    <scope>NUCLEOTIDE SEQUENCE [LARGE SCALE GENOMIC DNA]</scope>
    <source>
        <strain evidence="6 7">Jena</strain>
    </source>
</reference>
<dbReference type="PANTHER" id="PTHR14237">
    <property type="entry name" value="MOLYBDOPTERIN COFACTOR SULFURASE MOSC"/>
    <property type="match status" value="1"/>
</dbReference>
<dbReference type="FunCoup" id="A0A2P6ND78">
    <property type="interactions" value="3"/>
</dbReference>
<feature type="domain" description="MOSC" evidence="5">
    <location>
        <begin position="593"/>
        <end position="769"/>
    </location>
</feature>
<accession>A0A2P6ND78</accession>
<organism evidence="6 7">
    <name type="scientific">Planoprotostelium fungivorum</name>
    <dbReference type="NCBI Taxonomy" id="1890364"/>
    <lineage>
        <taxon>Eukaryota</taxon>
        <taxon>Amoebozoa</taxon>
        <taxon>Evosea</taxon>
        <taxon>Variosea</taxon>
        <taxon>Cavosteliida</taxon>
        <taxon>Cavosteliaceae</taxon>
        <taxon>Planoprotostelium</taxon>
    </lineage>
</organism>
<sequence>MEADDLTLQQEGYGYQGKIEEIRQTEFGRLKDVTFLDYCGTAQYGKSQLDASMRDLSQHLYGNPHSSSSSSGELSHNQVQKIRHRILEFFHADPQQYAVIFTSGCTAGLKIVGEYFSWHSGRLLLHDESHTSVLGMREYAYRGGAQVNVFDSKSQLMSELSKGCDGHTLVAFPGETNFSGKQLPLQWINDIHDSDERGKTKVLLDAAALCSHSVVDLEKYPADFVVLSFYKIFGYPTGCGALIVKRDSARLLDKIYFGGGTVAASLSNVRFHKFREDISSRFEDGSISFLSIISLRYGFDFISLNFGSITQIERHTLALVNHMYRRLSDLQHDNGTPVVRFYGDLRIEGGKLSQQGPVLAFNLQRANGEVVGFNEVNQMATLEDIHLRTGCFCNPGACHKYLGLSHEEVMENIEAGHVCWDDKDIIRGKPTGAIRVSIGAPTLLREVETFIDFVGRHFVERATTGDVNGSQEVRCETLTLSEISVYPIKSCGRHVAREWHVHSRGLSYDREWVLIDVTGSYLNQKKNPKMATISPHIDEERQVMIVRAPDMMDLEISLTDTPKEEINLSVCGDDCGGFVYPNSTNQWFSSYLDTNVKLVRTSEEKTNRYAGDRNKRSIMRRNGLQESVMDSPCPLINFSNESQYLIVCEASVEDVKKRMEERDVSTKISAATFRPNLLISGGSPFQEDSWKNLVIGDHVFEIIGPCNRCKMICIDQTDGTESREPLYTLSTFRREKGKIYFGMHAIRKDSSGGEKRLLSNRSVVRVLCK</sequence>
<dbReference type="PANTHER" id="PTHR14237:SF80">
    <property type="entry name" value="MOLYBDENUM COFACTOR SULFURASE"/>
    <property type="match status" value="1"/>
</dbReference>
<evidence type="ECO:0000256" key="2">
    <source>
        <dbReference type="ARBA" id="ARBA00022898"/>
    </source>
</evidence>
<dbReference type="GO" id="GO:0030151">
    <property type="term" value="F:molybdenum ion binding"/>
    <property type="evidence" value="ECO:0007669"/>
    <property type="project" value="UniProtKB-UniRule"/>
</dbReference>
<protein>
    <recommendedName>
        <fullName evidence="4">Molybdenum cofactor sulfurase</fullName>
        <shortName evidence="4">MCS</shortName>
        <shortName evidence="4">MOS</shortName>
        <shortName evidence="4">MoCo sulfurase</shortName>
        <ecNumber evidence="4">2.8.1.9</ecNumber>
    </recommendedName>
    <alternativeName>
        <fullName evidence="4">Molybdenum cofactor sulfurtransferase</fullName>
    </alternativeName>
</protein>
<dbReference type="InParanoid" id="A0A2P6ND78"/>
<dbReference type="Gene3D" id="3.90.1150.10">
    <property type="entry name" value="Aspartate Aminotransferase, domain 1"/>
    <property type="match status" value="1"/>
</dbReference>
<keyword evidence="3 4" id="KW-0501">Molybdenum cofactor biosynthesis</keyword>
<dbReference type="InterPro" id="IPR015422">
    <property type="entry name" value="PyrdxlP-dep_Trfase_small"/>
</dbReference>
<dbReference type="InterPro" id="IPR005303">
    <property type="entry name" value="MOCOS_middle"/>
</dbReference>
<dbReference type="InterPro" id="IPR028886">
    <property type="entry name" value="MoCo_sulfurase"/>
</dbReference>
<feature type="modified residue" description="N6-(pyridoxal phosphate)lysine" evidence="4">
    <location>
        <position position="231"/>
    </location>
</feature>
<dbReference type="HAMAP" id="MF_03050">
    <property type="entry name" value="MOCOS"/>
    <property type="match status" value="1"/>
</dbReference>
<keyword evidence="1 4" id="KW-0808">Transferase</keyword>
<keyword evidence="7" id="KW-1185">Reference proteome</keyword>
<evidence type="ECO:0000313" key="6">
    <source>
        <dbReference type="EMBL" id="PRP81901.1"/>
    </source>
</evidence>
<comment type="cofactor">
    <cofactor evidence="4">
        <name>pyridoxal 5'-phosphate</name>
        <dbReference type="ChEBI" id="CHEBI:597326"/>
    </cofactor>
</comment>
<evidence type="ECO:0000259" key="5">
    <source>
        <dbReference type="PROSITE" id="PS51340"/>
    </source>
</evidence>
<dbReference type="SUPFAM" id="SSF53383">
    <property type="entry name" value="PLP-dependent transferases"/>
    <property type="match status" value="1"/>
</dbReference>
<comment type="caution">
    <text evidence="6">The sequence shown here is derived from an EMBL/GenBank/DDBJ whole genome shotgun (WGS) entry which is preliminary data.</text>
</comment>
<evidence type="ECO:0000313" key="7">
    <source>
        <dbReference type="Proteomes" id="UP000241769"/>
    </source>
</evidence>
<dbReference type="Pfam" id="PF03476">
    <property type="entry name" value="MOSC_N"/>
    <property type="match status" value="1"/>
</dbReference>
<feature type="active site" evidence="4">
    <location>
        <position position="393"/>
    </location>
</feature>
<keyword evidence="2 4" id="KW-0663">Pyridoxal phosphate</keyword>
<dbReference type="EC" id="2.8.1.9" evidence="4"/>
<dbReference type="GO" id="GO:0008265">
    <property type="term" value="F:molybdenum cofactor sulfurtransferase activity"/>
    <property type="evidence" value="ECO:0007669"/>
    <property type="project" value="UniProtKB-UniRule"/>
</dbReference>
<dbReference type="Proteomes" id="UP000241769">
    <property type="component" value="Unassembled WGS sequence"/>
</dbReference>